<keyword evidence="3" id="KW-1185">Reference proteome</keyword>
<evidence type="ECO:0000259" key="1">
    <source>
        <dbReference type="Pfam" id="PF25298"/>
    </source>
</evidence>
<accession>A0ABN8NU03</accession>
<protein>
    <recommendedName>
        <fullName evidence="1">FP protein C-terminal domain-containing protein</fullName>
    </recommendedName>
</protein>
<comment type="caution">
    <text evidence="2">The sequence shown here is derived from an EMBL/GenBank/DDBJ whole genome shotgun (WGS) entry which is preliminary data.</text>
</comment>
<evidence type="ECO:0000313" key="2">
    <source>
        <dbReference type="EMBL" id="CAH3121014.1"/>
    </source>
</evidence>
<dbReference type="InterPro" id="IPR057251">
    <property type="entry name" value="FP_C"/>
</dbReference>
<dbReference type="Proteomes" id="UP001159405">
    <property type="component" value="Unassembled WGS sequence"/>
</dbReference>
<name>A0ABN8NU03_9CNID</name>
<reference evidence="2 3" key="1">
    <citation type="submission" date="2022-05" db="EMBL/GenBank/DDBJ databases">
        <authorList>
            <consortium name="Genoscope - CEA"/>
            <person name="William W."/>
        </authorList>
    </citation>
    <scope>NUCLEOTIDE SEQUENCE [LARGE SCALE GENOMIC DNA]</scope>
</reference>
<evidence type="ECO:0000313" key="3">
    <source>
        <dbReference type="Proteomes" id="UP001159405"/>
    </source>
</evidence>
<dbReference type="EMBL" id="CALNXK010000035">
    <property type="protein sequence ID" value="CAH3121014.1"/>
    <property type="molecule type" value="Genomic_DNA"/>
</dbReference>
<gene>
    <name evidence="2" type="ORF">PLOB_00028385</name>
</gene>
<dbReference type="Pfam" id="PF25298">
    <property type="entry name" value="Baculo_FP_2nd"/>
    <property type="match status" value="1"/>
</dbReference>
<sequence length="275" mass="30943">MPALTSEKVEEFLDGKLRLISDLTEQLKQALESISSLNTEYDTILVTLLQLGKDKTALVGENASLKTQVLGITNNLKQAKKSLNDLDQYTRRDCTEIRGIPLPEEPSEEDTNDIVIQLSEKISVPMETNDISISHRIPSAKHSMEPAIIVKFVGHKVRENSYLARKRLKSVSTADLGFSEAKKIYINESLTQKNKELFNNCLKFKKDHSYKFLWTNAGTIFLRRDANSPVIPSVNVTVPTMFCHSITTACLAFAFLITRFRFLVTVSSKDTTNGR</sequence>
<proteinExistence type="predicted"/>
<feature type="domain" description="FP protein C-terminal" evidence="1">
    <location>
        <begin position="191"/>
        <end position="231"/>
    </location>
</feature>
<organism evidence="2 3">
    <name type="scientific">Porites lobata</name>
    <dbReference type="NCBI Taxonomy" id="104759"/>
    <lineage>
        <taxon>Eukaryota</taxon>
        <taxon>Metazoa</taxon>
        <taxon>Cnidaria</taxon>
        <taxon>Anthozoa</taxon>
        <taxon>Hexacorallia</taxon>
        <taxon>Scleractinia</taxon>
        <taxon>Fungiina</taxon>
        <taxon>Poritidae</taxon>
        <taxon>Porites</taxon>
    </lineage>
</organism>